<feature type="domain" description="Glycosyltransferase 2-like" evidence="1">
    <location>
        <begin position="28"/>
        <end position="169"/>
    </location>
</feature>
<dbReference type="InterPro" id="IPR050834">
    <property type="entry name" value="Glycosyltransf_2"/>
</dbReference>
<evidence type="ECO:0000313" key="2">
    <source>
        <dbReference type="EMBL" id="MEA5392438.1"/>
    </source>
</evidence>
<keyword evidence="3" id="KW-1185">Reference proteome</keyword>
<evidence type="ECO:0000313" key="3">
    <source>
        <dbReference type="Proteomes" id="UP001304461"/>
    </source>
</evidence>
<dbReference type="SUPFAM" id="SSF53448">
    <property type="entry name" value="Nucleotide-diphospho-sugar transferases"/>
    <property type="match status" value="1"/>
</dbReference>
<dbReference type="Proteomes" id="UP001304461">
    <property type="component" value="Unassembled WGS sequence"/>
</dbReference>
<keyword evidence="2" id="KW-0808">Transferase</keyword>
<protein>
    <submittedName>
        <fullName evidence="2">Glycosyltransferase</fullName>
        <ecNumber evidence="2">2.4.-.-</ecNumber>
    </submittedName>
</protein>
<dbReference type="InterPro" id="IPR029044">
    <property type="entry name" value="Nucleotide-diphossugar_trans"/>
</dbReference>
<accession>A0ABU5RXE4</accession>
<sequence>MEPAVSVIIVSDFELTDQKTWRDEIAVLKAFAAQDFGEPFELIVVENSRFADAVPDNLIRIAPHTRVVFTDQTQSARLKDDGVRQCRGDLVAVIEADCLPNPAWLRTLVGVLRERPEVDVVSGRTWYGDQTPYHRCLNLMHRAFDDYGQPSASIHISNNGALYRRPVLEAFPYPEAITPFLSSRLRNRRLLEAGHSFFFHPGARMLHAIGGLPFLFDVHRNVGYSDLMQAPHGPRVGAILRVLLQRTTRECRDLRRLGDSYLKGFDRMLLPLFQFVGRCFETVGMVDALLRRRSIPHSAYR</sequence>
<organism evidence="2 3">
    <name type="scientific">Cyanobium gracile UHCC 0139</name>
    <dbReference type="NCBI Taxonomy" id="3110308"/>
    <lineage>
        <taxon>Bacteria</taxon>
        <taxon>Bacillati</taxon>
        <taxon>Cyanobacteriota</taxon>
        <taxon>Cyanophyceae</taxon>
        <taxon>Synechococcales</taxon>
        <taxon>Prochlorococcaceae</taxon>
        <taxon>Cyanobium</taxon>
    </lineage>
</organism>
<dbReference type="Pfam" id="PF00535">
    <property type="entry name" value="Glycos_transf_2"/>
    <property type="match status" value="1"/>
</dbReference>
<reference evidence="2 3" key="1">
    <citation type="submission" date="2023-12" db="EMBL/GenBank/DDBJ databases">
        <title>Baltic Sea Cyanobacteria.</title>
        <authorList>
            <person name="Delbaje E."/>
            <person name="Fewer D.P."/>
            <person name="Shishido T.K."/>
        </authorList>
    </citation>
    <scope>NUCLEOTIDE SEQUENCE [LARGE SCALE GENOMIC DNA]</scope>
    <source>
        <strain evidence="2 3">UHCC 0139</strain>
    </source>
</reference>
<keyword evidence="2" id="KW-0328">Glycosyltransferase</keyword>
<dbReference type="EMBL" id="JAYGHX010000011">
    <property type="protein sequence ID" value="MEA5392438.1"/>
    <property type="molecule type" value="Genomic_DNA"/>
</dbReference>
<evidence type="ECO:0000259" key="1">
    <source>
        <dbReference type="Pfam" id="PF00535"/>
    </source>
</evidence>
<dbReference type="GO" id="GO:0016757">
    <property type="term" value="F:glycosyltransferase activity"/>
    <property type="evidence" value="ECO:0007669"/>
    <property type="project" value="UniProtKB-KW"/>
</dbReference>
<dbReference type="RefSeq" id="WP_323306389.1">
    <property type="nucleotide sequence ID" value="NZ_JAYGHX010000011.1"/>
</dbReference>
<dbReference type="PANTHER" id="PTHR43685">
    <property type="entry name" value="GLYCOSYLTRANSFERASE"/>
    <property type="match status" value="1"/>
</dbReference>
<proteinExistence type="predicted"/>
<comment type="caution">
    <text evidence="2">The sequence shown here is derived from an EMBL/GenBank/DDBJ whole genome shotgun (WGS) entry which is preliminary data.</text>
</comment>
<dbReference type="Gene3D" id="3.90.550.10">
    <property type="entry name" value="Spore Coat Polysaccharide Biosynthesis Protein SpsA, Chain A"/>
    <property type="match status" value="1"/>
</dbReference>
<dbReference type="EC" id="2.4.-.-" evidence="2"/>
<gene>
    <name evidence="2" type="ORF">VB738_14335</name>
</gene>
<dbReference type="PANTHER" id="PTHR43685:SF2">
    <property type="entry name" value="GLYCOSYLTRANSFERASE 2-LIKE DOMAIN-CONTAINING PROTEIN"/>
    <property type="match status" value="1"/>
</dbReference>
<name>A0ABU5RXE4_9CYAN</name>
<dbReference type="InterPro" id="IPR001173">
    <property type="entry name" value="Glyco_trans_2-like"/>
</dbReference>